<dbReference type="Proteomes" id="UP000000269">
    <property type="component" value="Chromosome"/>
</dbReference>
<feature type="transmembrane region" description="Helical" evidence="1">
    <location>
        <begin position="12"/>
        <end position="30"/>
    </location>
</feature>
<name>A8MHZ9_ALKOO</name>
<feature type="transmembrane region" description="Helical" evidence="1">
    <location>
        <begin position="146"/>
        <end position="166"/>
    </location>
</feature>
<dbReference type="AlphaFoldDB" id="A8MHZ9"/>
<keyword evidence="1" id="KW-0812">Transmembrane</keyword>
<sequence>MGNIVKKKPMGINILSILALINGIPIVIMTRDSMYTSDYRKLIAISFLFIGILAVSSGIGMLLGKKWGWWLGSFYYAYAISRYFNTIITVGVMVVRSQLLISDATTYIIKYGIRIVIHCFILLYFFKNDVKEYFNVVHCSKLKTILILFGICIAIFGISTLTMYIISNRGNIAIS</sequence>
<dbReference type="KEGG" id="aoe:Clos_1891"/>
<feature type="transmembrane region" description="Helical" evidence="1">
    <location>
        <begin position="42"/>
        <end position="63"/>
    </location>
</feature>
<accession>A8MHZ9</accession>
<dbReference type="HOGENOM" id="CLU_1459965_0_0_9"/>
<feature type="transmembrane region" description="Helical" evidence="1">
    <location>
        <begin position="75"/>
        <end position="95"/>
    </location>
</feature>
<gene>
    <name evidence="2" type="ordered locus">Clos_1891</name>
</gene>
<protein>
    <submittedName>
        <fullName evidence="2">Uncharacterized protein</fullName>
    </submittedName>
</protein>
<evidence type="ECO:0000313" key="3">
    <source>
        <dbReference type="Proteomes" id="UP000000269"/>
    </source>
</evidence>
<keyword evidence="1" id="KW-1133">Transmembrane helix</keyword>
<reference evidence="3" key="1">
    <citation type="submission" date="2007-10" db="EMBL/GenBank/DDBJ databases">
        <title>Complete genome of Alkaliphilus oremlandii OhILAs.</title>
        <authorList>
            <person name="Copeland A."/>
            <person name="Lucas S."/>
            <person name="Lapidus A."/>
            <person name="Barry K."/>
            <person name="Detter J.C."/>
            <person name="Glavina del Rio T."/>
            <person name="Hammon N."/>
            <person name="Israni S."/>
            <person name="Dalin E."/>
            <person name="Tice H."/>
            <person name="Pitluck S."/>
            <person name="Chain P."/>
            <person name="Malfatti S."/>
            <person name="Shin M."/>
            <person name="Vergez L."/>
            <person name="Schmutz J."/>
            <person name="Larimer F."/>
            <person name="Land M."/>
            <person name="Hauser L."/>
            <person name="Kyrpides N."/>
            <person name="Mikhailova N."/>
            <person name="Stolz J.F."/>
            <person name="Dawson A."/>
            <person name="Fisher E."/>
            <person name="Crable B."/>
            <person name="Perera E."/>
            <person name="Lisak J."/>
            <person name="Ranganathan M."/>
            <person name="Basu P."/>
            <person name="Richardson P."/>
        </authorList>
    </citation>
    <scope>NUCLEOTIDE SEQUENCE [LARGE SCALE GENOMIC DNA]</scope>
    <source>
        <strain evidence="3">OhILAs</strain>
    </source>
</reference>
<organism evidence="2 3">
    <name type="scientific">Alkaliphilus oremlandii (strain OhILAs)</name>
    <name type="common">Clostridium oremlandii (strain OhILAs)</name>
    <dbReference type="NCBI Taxonomy" id="350688"/>
    <lineage>
        <taxon>Bacteria</taxon>
        <taxon>Bacillati</taxon>
        <taxon>Bacillota</taxon>
        <taxon>Clostridia</taxon>
        <taxon>Peptostreptococcales</taxon>
        <taxon>Natronincolaceae</taxon>
        <taxon>Alkaliphilus</taxon>
    </lineage>
</organism>
<keyword evidence="1" id="KW-0472">Membrane</keyword>
<dbReference type="EMBL" id="CP000853">
    <property type="protein sequence ID" value="ABW19431.1"/>
    <property type="molecule type" value="Genomic_DNA"/>
</dbReference>
<feature type="transmembrane region" description="Helical" evidence="1">
    <location>
        <begin position="107"/>
        <end position="126"/>
    </location>
</feature>
<evidence type="ECO:0000313" key="2">
    <source>
        <dbReference type="EMBL" id="ABW19431.1"/>
    </source>
</evidence>
<proteinExistence type="predicted"/>
<keyword evidence="3" id="KW-1185">Reference proteome</keyword>
<evidence type="ECO:0000256" key="1">
    <source>
        <dbReference type="SAM" id="Phobius"/>
    </source>
</evidence>